<feature type="chain" id="PRO_5046426316" description="Lipoprotein" evidence="1">
    <location>
        <begin position="23"/>
        <end position="533"/>
    </location>
</feature>
<evidence type="ECO:0000313" key="3">
    <source>
        <dbReference type="Proteomes" id="UP000813018"/>
    </source>
</evidence>
<name>A0ABS7CXR5_9BACT</name>
<protein>
    <recommendedName>
        <fullName evidence="4">Lipoprotein</fullName>
    </recommendedName>
</protein>
<evidence type="ECO:0000313" key="2">
    <source>
        <dbReference type="EMBL" id="MBW7468481.1"/>
    </source>
</evidence>
<gene>
    <name evidence="2" type="ORF">K0O23_15500</name>
</gene>
<keyword evidence="3" id="KW-1185">Reference proteome</keyword>
<organism evidence="2 3">
    <name type="scientific">Pontibacter aydingkolensis</name>
    <dbReference type="NCBI Taxonomy" id="1911536"/>
    <lineage>
        <taxon>Bacteria</taxon>
        <taxon>Pseudomonadati</taxon>
        <taxon>Bacteroidota</taxon>
        <taxon>Cytophagia</taxon>
        <taxon>Cytophagales</taxon>
        <taxon>Hymenobacteraceae</taxon>
        <taxon>Pontibacter</taxon>
    </lineage>
</organism>
<accession>A0ABS7CXR5</accession>
<dbReference type="PROSITE" id="PS51257">
    <property type="entry name" value="PROKAR_LIPOPROTEIN"/>
    <property type="match status" value="1"/>
</dbReference>
<evidence type="ECO:0008006" key="4">
    <source>
        <dbReference type="Google" id="ProtNLM"/>
    </source>
</evidence>
<proteinExistence type="predicted"/>
<dbReference type="EMBL" id="JAHYXK010000015">
    <property type="protein sequence ID" value="MBW7468481.1"/>
    <property type="molecule type" value="Genomic_DNA"/>
</dbReference>
<sequence>MQITLYRLVLLLFMAFALGSCADENFFQKDALATVEELKELSPATNDSVWVIPGRHYDRSGFHRFFWGNHNRDIWATPVKLPVFNLHTLHGGLKVEKKGGGYQSTSFELSDSTGRVYALRSIDKDPIHVVSKFWQPTFVSNVLRDQTSAGNPYGAVVVPILAEAVGLPHSSPNLYYISAADTSFGEYNKLVQGKVFLLENKFESPADITLYFDGVVDFEDSEDALRKRFQSNHYHFDQKTFAKARLFDMLLGDWDRHKGQWDWAVKPQGHDTLFAPIPKDRDQVFFRMHDGLIPSIATSKIMARKFHSFDDDFSDVKAYMINARFIDERLLNEVTREEWQKIAQQMQRDLTDQVIEKAVRQLPATVYTLKGEEIAHNLKSRRDLLPKAAEKAYAQLAQKVTIAGSDKEEHFEVKRLDDERTEVTVTRPASGNTPSKVIYHRIFNRKETKQIILHGLVGADKFILSGNVKEGILVKVYGGLGDDEITDRSSVQGWKKYTEVYDTERGNEIEFGSETKDKTTRDVRVHAFDREGN</sequence>
<dbReference type="RefSeq" id="WP_219878354.1">
    <property type="nucleotide sequence ID" value="NZ_JAHYXK010000015.1"/>
</dbReference>
<evidence type="ECO:0000256" key="1">
    <source>
        <dbReference type="SAM" id="SignalP"/>
    </source>
</evidence>
<dbReference type="Proteomes" id="UP000813018">
    <property type="component" value="Unassembled WGS sequence"/>
</dbReference>
<feature type="signal peptide" evidence="1">
    <location>
        <begin position="1"/>
        <end position="22"/>
    </location>
</feature>
<reference evidence="2 3" key="1">
    <citation type="journal article" date="2016" name="Int. J. Syst. Evol. Microbiol.">
        <title>Pontibacter aydingkolensis sp. nov., isolated from soil of a salt lake.</title>
        <authorList>
            <person name="Osman G."/>
            <person name="Zhang T."/>
            <person name="Lou K."/>
            <person name="Gao Y."/>
            <person name="Chang W."/>
            <person name="Lin Q."/>
            <person name="Yang H.M."/>
            <person name="Huo X.D."/>
            <person name="Wang N."/>
        </authorList>
    </citation>
    <scope>NUCLEOTIDE SEQUENCE [LARGE SCALE GENOMIC DNA]</scope>
    <source>
        <strain evidence="2 3">KACC 19255</strain>
    </source>
</reference>
<keyword evidence="1" id="KW-0732">Signal</keyword>
<comment type="caution">
    <text evidence="2">The sequence shown here is derived from an EMBL/GenBank/DDBJ whole genome shotgun (WGS) entry which is preliminary data.</text>
</comment>